<sequence>MNNMIWRLLLLILFSLPAGAAEDNVVRLEGIAIQGNSEEPHVVYITPWRPPPGTGRLYQPIYSYREHWMKTIDRNSLGRELRYGERYLPKQVNSDRLQQLTGQAGK</sequence>
<dbReference type="Proteomes" id="UP001595722">
    <property type="component" value="Unassembled WGS sequence"/>
</dbReference>
<name>A0ABV7VQP2_9GAMM</name>
<evidence type="ECO:0000313" key="3">
    <source>
        <dbReference type="Proteomes" id="UP001595722"/>
    </source>
</evidence>
<evidence type="ECO:0000313" key="2">
    <source>
        <dbReference type="EMBL" id="MFC3679856.1"/>
    </source>
</evidence>
<gene>
    <name evidence="2" type="ORF">ACFOMG_06995</name>
</gene>
<reference evidence="3" key="1">
    <citation type="journal article" date="2019" name="Int. J. Syst. Evol. Microbiol.">
        <title>The Global Catalogue of Microorganisms (GCM) 10K type strain sequencing project: providing services to taxonomists for standard genome sequencing and annotation.</title>
        <authorList>
            <consortium name="The Broad Institute Genomics Platform"/>
            <consortium name="The Broad Institute Genome Sequencing Center for Infectious Disease"/>
            <person name="Wu L."/>
            <person name="Ma J."/>
        </authorList>
    </citation>
    <scope>NUCLEOTIDE SEQUENCE [LARGE SCALE GENOMIC DNA]</scope>
    <source>
        <strain evidence="3">KCTC 42424</strain>
    </source>
</reference>
<accession>A0ABV7VQP2</accession>
<proteinExistence type="predicted"/>
<comment type="caution">
    <text evidence="2">The sequence shown here is derived from an EMBL/GenBank/DDBJ whole genome shotgun (WGS) entry which is preliminary data.</text>
</comment>
<feature type="chain" id="PRO_5045534308" evidence="1">
    <location>
        <begin position="21"/>
        <end position="106"/>
    </location>
</feature>
<evidence type="ECO:0000256" key="1">
    <source>
        <dbReference type="SAM" id="SignalP"/>
    </source>
</evidence>
<feature type="signal peptide" evidence="1">
    <location>
        <begin position="1"/>
        <end position="20"/>
    </location>
</feature>
<keyword evidence="1" id="KW-0732">Signal</keyword>
<organism evidence="2 3">
    <name type="scientific">Bacterioplanoides pacificum</name>
    <dbReference type="NCBI Taxonomy" id="1171596"/>
    <lineage>
        <taxon>Bacteria</taxon>
        <taxon>Pseudomonadati</taxon>
        <taxon>Pseudomonadota</taxon>
        <taxon>Gammaproteobacteria</taxon>
        <taxon>Oceanospirillales</taxon>
        <taxon>Oceanospirillaceae</taxon>
        <taxon>Bacterioplanoides</taxon>
    </lineage>
</organism>
<protein>
    <submittedName>
        <fullName evidence="2">Uncharacterized protein</fullName>
    </submittedName>
</protein>
<dbReference type="EMBL" id="JBHRYB010000005">
    <property type="protein sequence ID" value="MFC3679856.1"/>
    <property type="molecule type" value="Genomic_DNA"/>
</dbReference>
<keyword evidence="3" id="KW-1185">Reference proteome</keyword>